<dbReference type="PANTHER" id="PTHR48071">
    <property type="entry name" value="SRCR DOMAIN-CONTAINING PROTEIN"/>
    <property type="match status" value="1"/>
</dbReference>
<evidence type="ECO:0000256" key="5">
    <source>
        <dbReference type="PROSITE-ProRule" id="PRU00196"/>
    </source>
</evidence>
<dbReference type="PROSITE" id="PS50835">
    <property type="entry name" value="IG_LIKE"/>
    <property type="match status" value="3"/>
</dbReference>
<feature type="domain" description="Ig-like" evidence="9">
    <location>
        <begin position="46"/>
        <end position="131"/>
    </location>
</feature>
<name>A0A9F7QVV2_ICTPU</name>
<organism evidence="10 11">
    <name type="scientific">Ictalurus punctatus</name>
    <name type="common">Channel catfish</name>
    <name type="synonym">Silurus punctatus</name>
    <dbReference type="NCBI Taxonomy" id="7998"/>
    <lineage>
        <taxon>Eukaryota</taxon>
        <taxon>Metazoa</taxon>
        <taxon>Chordata</taxon>
        <taxon>Craniata</taxon>
        <taxon>Vertebrata</taxon>
        <taxon>Euteleostomi</taxon>
        <taxon>Actinopterygii</taxon>
        <taxon>Neopterygii</taxon>
        <taxon>Teleostei</taxon>
        <taxon>Ostariophysi</taxon>
        <taxon>Siluriformes</taxon>
        <taxon>Ictaluridae</taxon>
        <taxon>Ictalurus</taxon>
    </lineage>
</organism>
<gene>
    <name evidence="11" type="primary">LOC128628726</name>
</gene>
<accession>A0A9F7QVV2</accession>
<dbReference type="PROSITE" id="PS00420">
    <property type="entry name" value="SRCR_1"/>
    <property type="match status" value="1"/>
</dbReference>
<evidence type="ECO:0000256" key="7">
    <source>
        <dbReference type="SAM" id="Phobius"/>
    </source>
</evidence>
<dbReference type="FunFam" id="3.10.250.10:FF:000006">
    <property type="entry name" value="neurotrypsin isoform X2"/>
    <property type="match status" value="1"/>
</dbReference>
<keyword evidence="4" id="KW-0325">Glycoprotein</keyword>
<dbReference type="SMART" id="SM00409">
    <property type="entry name" value="IG"/>
    <property type="match status" value="4"/>
</dbReference>
<dbReference type="Gene3D" id="2.60.40.10">
    <property type="entry name" value="Immunoglobulins"/>
    <property type="match status" value="5"/>
</dbReference>
<evidence type="ECO:0000256" key="2">
    <source>
        <dbReference type="ARBA" id="ARBA00022737"/>
    </source>
</evidence>
<dbReference type="InterPro" id="IPR036772">
    <property type="entry name" value="SRCR-like_dom_sf"/>
</dbReference>
<dbReference type="PANTHER" id="PTHR48071:SF18">
    <property type="entry name" value="DELETED IN MALIGNANT BRAIN TUMORS 1 PROTEIN-RELATED"/>
    <property type="match status" value="1"/>
</dbReference>
<dbReference type="SMART" id="SM00202">
    <property type="entry name" value="SR"/>
    <property type="match status" value="1"/>
</dbReference>
<evidence type="ECO:0000313" key="10">
    <source>
        <dbReference type="Proteomes" id="UP000221080"/>
    </source>
</evidence>
<reference evidence="10" key="1">
    <citation type="journal article" date="2016" name="Nat. Commun.">
        <title>The channel catfish genome sequence provides insights into the evolution of scale formation in teleosts.</title>
        <authorList>
            <person name="Liu Z."/>
            <person name="Liu S."/>
            <person name="Yao J."/>
            <person name="Bao L."/>
            <person name="Zhang J."/>
            <person name="Li Y."/>
            <person name="Jiang C."/>
            <person name="Sun L."/>
            <person name="Wang R."/>
            <person name="Zhang Y."/>
            <person name="Zhou T."/>
            <person name="Zeng Q."/>
            <person name="Fu Q."/>
            <person name="Gao S."/>
            <person name="Li N."/>
            <person name="Koren S."/>
            <person name="Jiang Y."/>
            <person name="Zimin A."/>
            <person name="Xu P."/>
            <person name="Phillippy A.M."/>
            <person name="Geng X."/>
            <person name="Song L."/>
            <person name="Sun F."/>
            <person name="Li C."/>
            <person name="Wang X."/>
            <person name="Chen A."/>
            <person name="Jin Y."/>
            <person name="Yuan Z."/>
            <person name="Yang Y."/>
            <person name="Tan S."/>
            <person name="Peatman E."/>
            <person name="Lu J."/>
            <person name="Qin Z."/>
            <person name="Dunham R."/>
            <person name="Li Z."/>
            <person name="Sonstegard T."/>
            <person name="Feng J."/>
            <person name="Danzmann R.G."/>
            <person name="Schroeder S."/>
            <person name="Scheffler B."/>
            <person name="Duke M.V."/>
            <person name="Ballard L."/>
            <person name="Kucuktas H."/>
            <person name="Kaltenboeck L."/>
            <person name="Liu H."/>
            <person name="Armbruster J."/>
            <person name="Xie Y."/>
            <person name="Kirby M.L."/>
            <person name="Tian Y."/>
            <person name="Flanagan M.E."/>
            <person name="Mu W."/>
            <person name="Waldbieser G.C."/>
        </authorList>
    </citation>
    <scope>NUCLEOTIDE SEQUENCE [LARGE SCALE GENOMIC DNA]</scope>
    <source>
        <strain evidence="10">SDA103</strain>
    </source>
</reference>
<reference evidence="11" key="2">
    <citation type="submission" date="2025-08" db="UniProtKB">
        <authorList>
            <consortium name="RefSeq"/>
        </authorList>
    </citation>
    <scope>IDENTIFICATION</scope>
    <source>
        <tissue evidence="11">Blood</tissue>
    </source>
</reference>
<dbReference type="PRINTS" id="PR00258">
    <property type="entry name" value="SPERACTRCPTR"/>
</dbReference>
<keyword evidence="7" id="KW-0472">Membrane</keyword>
<dbReference type="GeneID" id="128628726"/>
<dbReference type="KEGG" id="ipu:128628726"/>
<dbReference type="InterPro" id="IPR036179">
    <property type="entry name" value="Ig-like_dom_sf"/>
</dbReference>
<evidence type="ECO:0000256" key="4">
    <source>
        <dbReference type="ARBA" id="ARBA00023180"/>
    </source>
</evidence>
<feature type="transmembrane region" description="Helical" evidence="7">
    <location>
        <begin position="237"/>
        <end position="258"/>
    </location>
</feature>
<keyword evidence="3 5" id="KW-1015">Disulfide bond</keyword>
<dbReference type="AlphaFoldDB" id="A0A9F7QVV2"/>
<evidence type="ECO:0000259" key="8">
    <source>
        <dbReference type="PROSITE" id="PS50287"/>
    </source>
</evidence>
<dbReference type="Pfam" id="PF13895">
    <property type="entry name" value="Ig_2"/>
    <property type="match status" value="3"/>
</dbReference>
<keyword evidence="1" id="KW-0732">Signal</keyword>
<feature type="disulfide bond" evidence="5">
    <location>
        <begin position="361"/>
        <end position="371"/>
    </location>
</feature>
<feature type="compositionally biased region" description="Basic and acidic residues" evidence="6">
    <location>
        <begin position="753"/>
        <end position="762"/>
    </location>
</feature>
<dbReference type="Gene3D" id="3.10.250.10">
    <property type="entry name" value="SRCR-like domain"/>
    <property type="match status" value="1"/>
</dbReference>
<dbReference type="SUPFAM" id="SSF56487">
    <property type="entry name" value="SRCR-like"/>
    <property type="match status" value="1"/>
</dbReference>
<feature type="region of interest" description="Disordered" evidence="6">
    <location>
        <begin position="715"/>
        <end position="782"/>
    </location>
</feature>
<dbReference type="RefSeq" id="XP_053533930.1">
    <property type="nucleotide sequence ID" value="XM_053677955.1"/>
</dbReference>
<dbReference type="PROSITE" id="PS50287">
    <property type="entry name" value="SRCR_2"/>
    <property type="match status" value="1"/>
</dbReference>
<comment type="caution">
    <text evidence="5">Lacks conserved residue(s) required for the propagation of feature annotation.</text>
</comment>
<keyword evidence="7" id="KW-0812">Transmembrane</keyword>
<proteinExistence type="predicted"/>
<dbReference type="InterPro" id="IPR013783">
    <property type="entry name" value="Ig-like_fold"/>
</dbReference>
<evidence type="ECO:0000313" key="11">
    <source>
        <dbReference type="RefSeq" id="XP_053533930.1"/>
    </source>
</evidence>
<dbReference type="Pfam" id="PF00530">
    <property type="entry name" value="SRCR"/>
    <property type="match status" value="1"/>
</dbReference>
<dbReference type="InterPro" id="IPR003599">
    <property type="entry name" value="Ig_sub"/>
</dbReference>
<sequence length="791" mass="86669">MNRKTPSVPSAHEFHHEKTAAVDPLTNTKLNDTSRTKNLLLDLKTPTLTRIFPNSVVSPGEALQFRCSTPSPTCISVDFRLYKTGTSIKNQTAESTTTFNLTVDATHQGQYTCDYSYRESNSTSSWSNSISITVVNLQQPNIFFTAAGGPEVTTGYGFSIICSTEPQYPGGSFHLKFSGSNITRTQSAVNHSAVFLFPESDFVHQGNYSSAYEVNVSSRTFTSTTTELLEITVKASLALYIGVGVTAGLLLILVPVIICFVKTQKRRKCQMDKKDSQLSVLRASLLADGANIRLAGGSHSCAGRVEIYYKNQWGTVCDDYWDINDAQVVCRELGCGNAVSAHENAHFGQGSGPIWLDDVPCSGSECTITQCSKSNRFGIHNCVHGEDAGVTCSETQTPTLTRISPNSVVSPGEVLQFRCTTTNPICISVDFRLYKNGTLIMTQPAKTTTTFTLTVDASHQGQYTCDYSYREIASTSPRSNSISITVETQTPTLTRISPNSVVSPGEVLQFRCTTTNPISISVDFRLYKNGTLIMTQPAKTTTTFNLTVDASHQGQYTCDYSYREIASTSPRSNSINITVVNLQQPNISFSAAGGPEVTRGYSFSIICSTEPQYPGGSFHLNFSGSNITSTQSAVNHSAVFLFPEADFVHQGNYSCTYEVNVSSRIFTSATTEQLEITVKTFLAPYIGIGVTAGLLLILVPVIICFVNTQKRRKYQTDKKKNTPRAKNAYQCPQGANESDDEAIYENTETIFQQKDDSDKSDNDYVYGNADEQTRAVDNDYEDDEVYANCVD</sequence>
<feature type="domain" description="Ig-like" evidence="9">
    <location>
        <begin position="398"/>
        <end position="483"/>
    </location>
</feature>
<evidence type="ECO:0000256" key="6">
    <source>
        <dbReference type="SAM" id="MobiDB-lite"/>
    </source>
</evidence>
<evidence type="ECO:0000256" key="3">
    <source>
        <dbReference type="ARBA" id="ARBA00023157"/>
    </source>
</evidence>
<protein>
    <submittedName>
        <fullName evidence="11">Fc receptor-like protein 5 isoform X1</fullName>
    </submittedName>
</protein>
<dbReference type="OrthoDB" id="536948at2759"/>
<keyword evidence="2" id="KW-0677">Repeat</keyword>
<evidence type="ECO:0000259" key="9">
    <source>
        <dbReference type="PROSITE" id="PS50835"/>
    </source>
</evidence>
<keyword evidence="7" id="KW-1133">Transmembrane helix</keyword>
<feature type="domain" description="SRCR" evidence="8">
    <location>
        <begin position="292"/>
        <end position="393"/>
    </location>
</feature>
<dbReference type="Proteomes" id="UP000221080">
    <property type="component" value="Chromosome 2"/>
</dbReference>
<dbReference type="GO" id="GO:0016020">
    <property type="term" value="C:membrane"/>
    <property type="evidence" value="ECO:0007669"/>
    <property type="project" value="InterPro"/>
</dbReference>
<dbReference type="InterPro" id="IPR001190">
    <property type="entry name" value="SRCR"/>
</dbReference>
<keyword evidence="10" id="KW-1185">Reference proteome</keyword>
<dbReference type="SUPFAM" id="SSF48726">
    <property type="entry name" value="Immunoglobulin"/>
    <property type="match status" value="4"/>
</dbReference>
<feature type="transmembrane region" description="Helical" evidence="7">
    <location>
        <begin position="682"/>
        <end position="706"/>
    </location>
</feature>
<feature type="domain" description="Ig-like" evidence="9">
    <location>
        <begin position="491"/>
        <end position="578"/>
    </location>
</feature>
<evidence type="ECO:0000256" key="1">
    <source>
        <dbReference type="ARBA" id="ARBA00022729"/>
    </source>
</evidence>
<dbReference type="InterPro" id="IPR007110">
    <property type="entry name" value="Ig-like_dom"/>
</dbReference>